<organism evidence="1 2">
    <name type="scientific">Termititenax aidoneus</name>
    <dbReference type="NCBI Taxonomy" id="2218524"/>
    <lineage>
        <taxon>Bacteria</taxon>
        <taxon>Bacillati</taxon>
        <taxon>Candidatus Margulisiibacteriota</taxon>
        <taxon>Candidatus Termititenacia</taxon>
        <taxon>Candidatus Termititenacales</taxon>
        <taxon>Candidatus Termititenacaceae</taxon>
        <taxon>Candidatus Termititenax</taxon>
    </lineage>
</organism>
<dbReference type="EMBL" id="BGZN01000124">
    <property type="protein sequence ID" value="GBR74988.1"/>
    <property type="molecule type" value="Genomic_DNA"/>
</dbReference>
<dbReference type="Proteomes" id="UP000269352">
    <property type="component" value="Unassembled WGS sequence"/>
</dbReference>
<reference evidence="1 2" key="1">
    <citation type="journal article" date="2019" name="ISME J.">
        <title>Genome analyses of uncultured TG2/ZB3 bacteria in 'Margulisbacteria' specifically attached to ectosymbiotic spirochetes of protists in the termite gut.</title>
        <authorList>
            <person name="Utami Y.D."/>
            <person name="Kuwahara H."/>
            <person name="Igai K."/>
            <person name="Murakami T."/>
            <person name="Sugaya K."/>
            <person name="Morikawa T."/>
            <person name="Nagura Y."/>
            <person name="Yuki M."/>
            <person name="Deevong P."/>
            <person name="Inoue T."/>
            <person name="Kihara K."/>
            <person name="Lo N."/>
            <person name="Yamada A."/>
            <person name="Ohkuma M."/>
            <person name="Hongoh Y."/>
        </authorList>
    </citation>
    <scope>NUCLEOTIDE SEQUENCE [LARGE SCALE GENOMIC DNA]</scope>
    <source>
        <strain evidence="1">NkOx7-01</strain>
    </source>
</reference>
<dbReference type="AlphaFoldDB" id="A0A388TDI0"/>
<evidence type="ECO:0000313" key="1">
    <source>
        <dbReference type="EMBL" id="GBR74988.1"/>
    </source>
</evidence>
<sequence length="204" mass="22492">MLYCKLINLAENYIPGVRGFLVAVEQLEQENLYRLSLNKPLNIPALNKSTQTVLINEKQRQVLPVLENVGKRFIPGLGSVFVDTVCFDLVSHTKILALSQKISASFPFAANTQVSGLKLGAADQIEAFIYKEPLLVPSAEITIQEKALRLIAELQVQEIILLNNGYRLHLAKPVPLSMSGSNLVLSLGRLTIDSNCVLINMIPL</sequence>
<name>A0A388TDI0_TERA1</name>
<proteinExistence type="predicted"/>
<keyword evidence="2" id="KW-1185">Reference proteome</keyword>
<evidence type="ECO:0000313" key="2">
    <source>
        <dbReference type="Proteomes" id="UP000269352"/>
    </source>
</evidence>
<comment type="caution">
    <text evidence="1">The sequence shown here is derived from an EMBL/GenBank/DDBJ whole genome shotgun (WGS) entry which is preliminary data.</text>
</comment>
<accession>A0A388TDI0</accession>
<protein>
    <submittedName>
        <fullName evidence="1">Uncharacterized protein</fullName>
    </submittedName>
</protein>
<gene>
    <name evidence="1" type="ORF">NO1_2068</name>
</gene>